<dbReference type="GO" id="GO:0003697">
    <property type="term" value="F:single-stranded DNA binding"/>
    <property type="evidence" value="ECO:0007669"/>
    <property type="project" value="InterPro"/>
</dbReference>
<feature type="compositionally biased region" description="Polar residues" evidence="2">
    <location>
        <begin position="231"/>
        <end position="280"/>
    </location>
</feature>
<evidence type="ECO:0000256" key="1">
    <source>
        <dbReference type="ARBA" id="ARBA00023125"/>
    </source>
</evidence>
<geneLocation type="plasmid" evidence="3">
    <name>p1</name>
</geneLocation>
<dbReference type="EMBL" id="CP115922">
    <property type="protein sequence ID" value="XCD19257.1"/>
    <property type="molecule type" value="Genomic_DNA"/>
</dbReference>
<feature type="region of interest" description="Disordered" evidence="2">
    <location>
        <begin position="225"/>
        <end position="280"/>
    </location>
</feature>
<proteinExistence type="predicted"/>
<dbReference type="InterPro" id="IPR012340">
    <property type="entry name" value="NA-bd_OB-fold"/>
</dbReference>
<accession>A0AAU8BTD5</accession>
<organism evidence="3">
    <name type="scientific">Vibrio chaetopteri</name>
    <dbReference type="NCBI Taxonomy" id="3016528"/>
    <lineage>
        <taxon>Bacteria</taxon>
        <taxon>Pseudomonadati</taxon>
        <taxon>Pseudomonadota</taxon>
        <taxon>Gammaproteobacteria</taxon>
        <taxon>Vibrionales</taxon>
        <taxon>Vibrionaceae</taxon>
        <taxon>Vibrio</taxon>
    </lineage>
</organism>
<keyword evidence="1 3" id="KW-0238">DNA-binding</keyword>
<dbReference type="Gene3D" id="2.40.50.140">
    <property type="entry name" value="Nucleic acid-binding proteins"/>
    <property type="match status" value="1"/>
</dbReference>
<name>A0AAU8BTD5_9VIBR</name>
<reference evidence="3" key="1">
    <citation type="submission" date="2023-01" db="EMBL/GenBank/DDBJ databases">
        <title>Vibrio sp. CB1-14 genome sequencing.</title>
        <authorList>
            <person name="Otstavnykh N."/>
            <person name="Isaeva M."/>
            <person name="Meleshko D."/>
        </authorList>
    </citation>
    <scope>NUCLEOTIDE SEQUENCE</scope>
    <source>
        <strain evidence="3">CB1-14</strain>
        <plasmid evidence="3">p1</plasmid>
    </source>
</reference>
<dbReference type="RefSeq" id="WP_353500375.1">
    <property type="nucleotide sequence ID" value="NZ_CP115922.1"/>
</dbReference>
<keyword evidence="3" id="KW-0614">Plasmid</keyword>
<evidence type="ECO:0000256" key="2">
    <source>
        <dbReference type="SAM" id="MobiDB-lite"/>
    </source>
</evidence>
<dbReference type="KEGG" id="vck:PG915_24170"/>
<protein>
    <submittedName>
        <fullName evidence="3">Single-stranded DNA-binding protein</fullName>
    </submittedName>
</protein>
<dbReference type="AlphaFoldDB" id="A0AAU8BTD5"/>
<sequence>MRSIKVNSGQISGLITNIHPQQGGKFVEIRNDNYYWSGGDEKVISCQMMLYVPDTESTHDTLKQGDFIIANVRYESYDVQGNNSSTFKQNSLFVYSIDTYIPSEMVSNTSDAPWYRISSNKFTLGGNVGNVEQKNGNSGAWSTVTIALNRSFKDESGNWQDADPVWARITINGSQMKTLPQKGDALIVDCELKTRPFEDKNQNQAMSYDFKFSRVLHHVKKTEMEAMKQGQGHTPVQQNPTGSQNVPQQSGANNRSPAGQLRSQQPASRPSQYNQGQFEQ</sequence>
<evidence type="ECO:0000313" key="3">
    <source>
        <dbReference type="EMBL" id="XCD19257.1"/>
    </source>
</evidence>
<gene>
    <name evidence="3" type="ORF">PG915_24170</name>
</gene>
<dbReference type="Pfam" id="PF00436">
    <property type="entry name" value="SSB"/>
    <property type="match status" value="1"/>
</dbReference>
<dbReference type="InterPro" id="IPR000424">
    <property type="entry name" value="Primosome_PriB/ssb"/>
</dbReference>
<dbReference type="SUPFAM" id="SSF50249">
    <property type="entry name" value="Nucleic acid-binding proteins"/>
    <property type="match status" value="1"/>
</dbReference>